<dbReference type="EMBL" id="BMMX01000080">
    <property type="protein sequence ID" value="GGL20617.1"/>
    <property type="molecule type" value="Genomic_DNA"/>
</dbReference>
<dbReference type="SUPFAM" id="SSF46689">
    <property type="entry name" value="Homeodomain-like"/>
    <property type="match status" value="1"/>
</dbReference>
<keyword evidence="7" id="KW-1185">Reference proteome</keyword>
<dbReference type="RefSeq" id="WP_189083095.1">
    <property type="nucleotide sequence ID" value="NZ_BMMX01000080.1"/>
</dbReference>
<dbReference type="AlphaFoldDB" id="A0A8J3C8N1"/>
<comment type="caution">
    <text evidence="6">The sequence shown here is derived from an EMBL/GenBank/DDBJ whole genome shotgun (WGS) entry which is preliminary data.</text>
</comment>
<evidence type="ECO:0000259" key="5">
    <source>
        <dbReference type="PROSITE" id="PS50977"/>
    </source>
</evidence>
<evidence type="ECO:0000313" key="6">
    <source>
        <dbReference type="EMBL" id="GGL20617.1"/>
    </source>
</evidence>
<dbReference type="GO" id="GO:0000976">
    <property type="term" value="F:transcription cis-regulatory region binding"/>
    <property type="evidence" value="ECO:0007669"/>
    <property type="project" value="TreeGrafter"/>
</dbReference>
<dbReference type="Proteomes" id="UP000656042">
    <property type="component" value="Unassembled WGS sequence"/>
</dbReference>
<dbReference type="PANTHER" id="PTHR30055:SF234">
    <property type="entry name" value="HTH-TYPE TRANSCRIPTIONAL REGULATOR BETI"/>
    <property type="match status" value="1"/>
</dbReference>
<feature type="DNA-binding region" description="H-T-H motif" evidence="4">
    <location>
        <begin position="38"/>
        <end position="57"/>
    </location>
</feature>
<keyword evidence="3" id="KW-0804">Transcription</keyword>
<dbReference type="InterPro" id="IPR001647">
    <property type="entry name" value="HTH_TetR"/>
</dbReference>
<evidence type="ECO:0000313" key="7">
    <source>
        <dbReference type="Proteomes" id="UP000656042"/>
    </source>
</evidence>
<accession>A0A8J3C8N1</accession>
<reference evidence="6" key="1">
    <citation type="journal article" date="2014" name="Int. J. Syst. Evol. Microbiol.">
        <title>Complete genome sequence of Corynebacterium casei LMG S-19264T (=DSM 44701T), isolated from a smear-ripened cheese.</title>
        <authorList>
            <consortium name="US DOE Joint Genome Institute (JGI-PGF)"/>
            <person name="Walter F."/>
            <person name="Albersmeier A."/>
            <person name="Kalinowski J."/>
            <person name="Ruckert C."/>
        </authorList>
    </citation>
    <scope>NUCLEOTIDE SEQUENCE</scope>
    <source>
        <strain evidence="6">CGMCC 4.7299</strain>
    </source>
</reference>
<evidence type="ECO:0000256" key="3">
    <source>
        <dbReference type="ARBA" id="ARBA00023163"/>
    </source>
</evidence>
<dbReference type="PROSITE" id="PS50977">
    <property type="entry name" value="HTH_TETR_2"/>
    <property type="match status" value="1"/>
</dbReference>
<sequence length="199" mass="21988">MSQPSTRVDGRTARSERTRNAIVDAHVHLITSGDLKPTADRIAKQAGISLRALWSHFADMEALFSASGERILAMRDEAHEPVPDDLPLPERIEAFCRQRARMLEELAPAARAAALKEPFSPALQRYRKAHMRRVRDELCALFPAEIGDDEPRLAALTAASMFSTWETMRTVMDLDTDAAREALTRAVTALLAEGTAPLA</sequence>
<dbReference type="PANTHER" id="PTHR30055">
    <property type="entry name" value="HTH-TYPE TRANSCRIPTIONAL REGULATOR RUTR"/>
    <property type="match status" value="1"/>
</dbReference>
<name>A0A8J3C8N1_9ACTN</name>
<proteinExistence type="predicted"/>
<organism evidence="6 7">
    <name type="scientific">Mangrovihabitans endophyticus</name>
    <dbReference type="NCBI Taxonomy" id="1751298"/>
    <lineage>
        <taxon>Bacteria</taxon>
        <taxon>Bacillati</taxon>
        <taxon>Actinomycetota</taxon>
        <taxon>Actinomycetes</taxon>
        <taxon>Micromonosporales</taxon>
        <taxon>Micromonosporaceae</taxon>
        <taxon>Mangrovihabitans</taxon>
    </lineage>
</organism>
<dbReference type="InterPro" id="IPR050109">
    <property type="entry name" value="HTH-type_TetR-like_transc_reg"/>
</dbReference>
<feature type="domain" description="HTH tetR-type" evidence="5">
    <location>
        <begin position="16"/>
        <end position="75"/>
    </location>
</feature>
<protein>
    <recommendedName>
        <fullName evidence="5">HTH tetR-type domain-containing protein</fullName>
    </recommendedName>
</protein>
<evidence type="ECO:0000256" key="1">
    <source>
        <dbReference type="ARBA" id="ARBA00023015"/>
    </source>
</evidence>
<keyword evidence="2 4" id="KW-0238">DNA-binding</keyword>
<evidence type="ECO:0000256" key="2">
    <source>
        <dbReference type="ARBA" id="ARBA00023125"/>
    </source>
</evidence>
<dbReference type="Gene3D" id="1.10.357.10">
    <property type="entry name" value="Tetracycline Repressor, domain 2"/>
    <property type="match status" value="1"/>
</dbReference>
<evidence type="ECO:0000256" key="4">
    <source>
        <dbReference type="PROSITE-ProRule" id="PRU00335"/>
    </source>
</evidence>
<reference evidence="6" key="2">
    <citation type="submission" date="2020-09" db="EMBL/GenBank/DDBJ databases">
        <authorList>
            <person name="Sun Q."/>
            <person name="Zhou Y."/>
        </authorList>
    </citation>
    <scope>NUCLEOTIDE SEQUENCE</scope>
    <source>
        <strain evidence="6">CGMCC 4.7299</strain>
    </source>
</reference>
<dbReference type="InterPro" id="IPR009057">
    <property type="entry name" value="Homeodomain-like_sf"/>
</dbReference>
<gene>
    <name evidence="6" type="ORF">GCM10012284_64090</name>
</gene>
<keyword evidence="1" id="KW-0805">Transcription regulation</keyword>
<dbReference type="GO" id="GO:0003700">
    <property type="term" value="F:DNA-binding transcription factor activity"/>
    <property type="evidence" value="ECO:0007669"/>
    <property type="project" value="TreeGrafter"/>
</dbReference>